<keyword evidence="9 17" id="KW-0067">ATP-binding</keyword>
<evidence type="ECO:0000256" key="11">
    <source>
        <dbReference type="ARBA" id="ARBA00023098"/>
    </source>
</evidence>
<dbReference type="PANTHER" id="PTHR34299:SF1">
    <property type="entry name" value="DIACYLGLYCEROL KINASE"/>
    <property type="match status" value="1"/>
</dbReference>
<dbReference type="Gene3D" id="1.10.287.3610">
    <property type="match status" value="1"/>
</dbReference>
<evidence type="ECO:0000256" key="4">
    <source>
        <dbReference type="ARBA" id="ARBA00022516"/>
    </source>
</evidence>
<dbReference type="GO" id="GO:0005524">
    <property type="term" value="F:ATP binding"/>
    <property type="evidence" value="ECO:0007669"/>
    <property type="project" value="UniProtKB-KW"/>
</dbReference>
<organism evidence="20 21">
    <name type="scientific">Candidatus Collierbacteria bacterium RIFOXYA2_FULL_46_10</name>
    <dbReference type="NCBI Taxonomy" id="1817726"/>
    <lineage>
        <taxon>Bacteria</taxon>
        <taxon>Candidatus Collieribacteriota</taxon>
    </lineage>
</organism>
<evidence type="ECO:0000256" key="19">
    <source>
        <dbReference type="SAM" id="Phobius"/>
    </source>
</evidence>
<protein>
    <recommendedName>
        <fullName evidence="22">Diacylglycerol kinase</fullName>
    </recommendedName>
</protein>
<evidence type="ECO:0008006" key="22">
    <source>
        <dbReference type="Google" id="ProtNLM"/>
    </source>
</evidence>
<evidence type="ECO:0000256" key="13">
    <source>
        <dbReference type="ARBA" id="ARBA00023209"/>
    </source>
</evidence>
<keyword evidence="18" id="KW-0479">Metal-binding</keyword>
<keyword evidence="11" id="KW-0443">Lipid metabolism</keyword>
<evidence type="ECO:0000256" key="12">
    <source>
        <dbReference type="ARBA" id="ARBA00023136"/>
    </source>
</evidence>
<comment type="subcellular location">
    <subcellularLocation>
        <location evidence="1">Cell membrane</location>
        <topology evidence="1">Multi-pass membrane protein</topology>
    </subcellularLocation>
</comment>
<keyword evidence="14" id="KW-1208">Phospholipid metabolism</keyword>
<feature type="binding site" evidence="17">
    <location>
        <position position="3"/>
    </location>
    <ligand>
        <name>ATP</name>
        <dbReference type="ChEBI" id="CHEBI:30616"/>
    </ligand>
</feature>
<dbReference type="InterPro" id="IPR000829">
    <property type="entry name" value="DAGK"/>
</dbReference>
<comment type="similarity">
    <text evidence="2">Belongs to the bacterial diacylglycerol kinase family.</text>
</comment>
<dbReference type="AlphaFoldDB" id="A0A1F5F6M7"/>
<feature type="active site" description="Proton acceptor" evidence="15">
    <location>
        <position position="56"/>
    </location>
</feature>
<proteinExistence type="inferred from homology"/>
<dbReference type="EMBL" id="MFAK01000019">
    <property type="protein sequence ID" value="OGD74974.1"/>
    <property type="molecule type" value="Genomic_DNA"/>
</dbReference>
<dbReference type="GO" id="GO:0046872">
    <property type="term" value="F:metal ion binding"/>
    <property type="evidence" value="ECO:0007669"/>
    <property type="project" value="UniProtKB-KW"/>
</dbReference>
<dbReference type="GO" id="GO:0005886">
    <property type="term" value="C:plasma membrane"/>
    <property type="evidence" value="ECO:0007669"/>
    <property type="project" value="UniProtKB-SubCell"/>
</dbReference>
<accession>A0A1F5F6M7</accession>
<dbReference type="InterPro" id="IPR033717">
    <property type="entry name" value="UDPK"/>
</dbReference>
<evidence type="ECO:0000256" key="15">
    <source>
        <dbReference type="PIRSR" id="PIRSR600829-1"/>
    </source>
</evidence>
<evidence type="ECO:0000256" key="10">
    <source>
        <dbReference type="ARBA" id="ARBA00022989"/>
    </source>
</evidence>
<evidence type="ECO:0000256" key="2">
    <source>
        <dbReference type="ARBA" id="ARBA00005967"/>
    </source>
</evidence>
<feature type="binding site" evidence="17">
    <location>
        <begin position="81"/>
        <end position="82"/>
    </location>
    <ligand>
        <name>ATP</name>
        <dbReference type="ChEBI" id="CHEBI:30616"/>
    </ligand>
</feature>
<gene>
    <name evidence="20" type="ORF">A2228_00800</name>
</gene>
<dbReference type="Pfam" id="PF01219">
    <property type="entry name" value="DAGK_prokar"/>
    <property type="match status" value="1"/>
</dbReference>
<dbReference type="Proteomes" id="UP000176191">
    <property type="component" value="Unassembled WGS sequence"/>
</dbReference>
<sequence length="110" mass="12261">FFYAFRGIWTALTTQLNLRLHFLIGSLVLILAVYLQLPLIQILILILTIMHVVATEMFNTALEFMGDGVTLEHRDFLKHAKDISAGGVLLSAIFAIIVGLIIFVPPLLNL</sequence>
<feature type="binding site" evidence="17">
    <location>
        <position position="63"/>
    </location>
    <ligand>
        <name>ATP</name>
        <dbReference type="ChEBI" id="CHEBI:30616"/>
    </ligand>
</feature>
<evidence type="ECO:0000256" key="16">
    <source>
        <dbReference type="PIRSR" id="PIRSR600829-2"/>
    </source>
</evidence>
<keyword evidence="7 17" id="KW-0547">Nucleotide-binding</keyword>
<evidence type="ECO:0000313" key="20">
    <source>
        <dbReference type="EMBL" id="OGD74974.1"/>
    </source>
</evidence>
<keyword evidence="4" id="KW-0444">Lipid biosynthesis</keyword>
<dbReference type="InterPro" id="IPR036945">
    <property type="entry name" value="DAGK_sf"/>
</dbReference>
<evidence type="ECO:0000256" key="3">
    <source>
        <dbReference type="ARBA" id="ARBA00022475"/>
    </source>
</evidence>
<dbReference type="PANTHER" id="PTHR34299">
    <property type="entry name" value="DIACYLGLYCEROL KINASE"/>
    <property type="match status" value="1"/>
</dbReference>
<evidence type="ECO:0000256" key="18">
    <source>
        <dbReference type="PIRSR" id="PIRSR600829-4"/>
    </source>
</evidence>
<evidence type="ECO:0000256" key="7">
    <source>
        <dbReference type="ARBA" id="ARBA00022741"/>
    </source>
</evidence>
<feature type="transmembrane region" description="Helical" evidence="19">
    <location>
        <begin position="20"/>
        <end position="37"/>
    </location>
</feature>
<name>A0A1F5F6M7_9BACT</name>
<comment type="cofactor">
    <cofactor evidence="18">
        <name>Mg(2+)</name>
        <dbReference type="ChEBI" id="CHEBI:18420"/>
    </cofactor>
    <text evidence="18">Mn(2+), Zn(2+), Cd(2+) and Co(2+) support activity to lesser extents.</text>
</comment>
<feature type="transmembrane region" description="Helical" evidence="19">
    <location>
        <begin position="43"/>
        <end position="62"/>
    </location>
</feature>
<evidence type="ECO:0000256" key="14">
    <source>
        <dbReference type="ARBA" id="ARBA00023264"/>
    </source>
</evidence>
<evidence type="ECO:0000313" key="21">
    <source>
        <dbReference type="Proteomes" id="UP000176191"/>
    </source>
</evidence>
<reference evidence="20 21" key="1">
    <citation type="journal article" date="2016" name="Nat. Commun.">
        <title>Thousands of microbial genomes shed light on interconnected biogeochemical processes in an aquifer system.</title>
        <authorList>
            <person name="Anantharaman K."/>
            <person name="Brown C.T."/>
            <person name="Hug L.A."/>
            <person name="Sharon I."/>
            <person name="Castelle C.J."/>
            <person name="Probst A.J."/>
            <person name="Thomas B.C."/>
            <person name="Singh A."/>
            <person name="Wilkins M.J."/>
            <person name="Karaoz U."/>
            <person name="Brodie E.L."/>
            <person name="Williams K.H."/>
            <person name="Hubbard S.S."/>
            <person name="Banfield J.F."/>
        </authorList>
    </citation>
    <scope>NUCLEOTIDE SEQUENCE [LARGE SCALE GENOMIC DNA]</scope>
</reference>
<keyword evidence="3" id="KW-1003">Cell membrane</keyword>
<keyword evidence="10 19" id="KW-1133">Transmembrane helix</keyword>
<keyword evidence="13" id="KW-0594">Phospholipid biosynthesis</keyword>
<dbReference type="GO" id="GO:0008654">
    <property type="term" value="P:phospholipid biosynthetic process"/>
    <property type="evidence" value="ECO:0007669"/>
    <property type="project" value="UniProtKB-KW"/>
</dbReference>
<comment type="caution">
    <text evidence="20">The sequence shown here is derived from an EMBL/GenBank/DDBJ whole genome shotgun (WGS) entry which is preliminary data.</text>
</comment>
<evidence type="ECO:0000256" key="6">
    <source>
        <dbReference type="ARBA" id="ARBA00022692"/>
    </source>
</evidence>
<evidence type="ECO:0000256" key="1">
    <source>
        <dbReference type="ARBA" id="ARBA00004651"/>
    </source>
</evidence>
<keyword evidence="18" id="KW-0460">Magnesium</keyword>
<evidence type="ECO:0000256" key="5">
    <source>
        <dbReference type="ARBA" id="ARBA00022679"/>
    </source>
</evidence>
<feature type="non-terminal residue" evidence="20">
    <location>
        <position position="1"/>
    </location>
</feature>
<feature type="transmembrane region" description="Helical" evidence="19">
    <location>
        <begin position="83"/>
        <end position="104"/>
    </location>
</feature>
<evidence type="ECO:0000256" key="9">
    <source>
        <dbReference type="ARBA" id="ARBA00022840"/>
    </source>
</evidence>
<keyword evidence="8" id="KW-0418">Kinase</keyword>
<feature type="binding site" evidence="18">
    <location>
        <position position="63"/>
    </location>
    <ligand>
        <name>a divalent metal cation</name>
        <dbReference type="ChEBI" id="CHEBI:60240"/>
    </ligand>
</feature>
<dbReference type="GO" id="GO:0016301">
    <property type="term" value="F:kinase activity"/>
    <property type="evidence" value="ECO:0007669"/>
    <property type="project" value="UniProtKB-KW"/>
</dbReference>
<evidence type="ECO:0000256" key="17">
    <source>
        <dbReference type="PIRSR" id="PIRSR600829-3"/>
    </source>
</evidence>
<keyword evidence="5" id="KW-0808">Transferase</keyword>
<keyword evidence="12 19" id="KW-0472">Membrane</keyword>
<evidence type="ECO:0000256" key="8">
    <source>
        <dbReference type="ARBA" id="ARBA00022777"/>
    </source>
</evidence>
<dbReference type="CDD" id="cd14265">
    <property type="entry name" value="UDPK_IM_like"/>
    <property type="match status" value="1"/>
</dbReference>
<keyword evidence="6 19" id="KW-0812">Transmembrane</keyword>
<feature type="binding site" evidence="16">
    <location>
        <position position="56"/>
    </location>
    <ligand>
        <name>substrate</name>
    </ligand>
</feature>